<dbReference type="InterPro" id="IPR019533">
    <property type="entry name" value="Peptidase_S26"/>
</dbReference>
<dbReference type="NCBIfam" id="TIGR02227">
    <property type="entry name" value="sigpep_I_bact"/>
    <property type="match status" value="1"/>
</dbReference>
<organism evidence="5 6">
    <name type="scientific">Geothrix rubra</name>
    <dbReference type="NCBI Taxonomy" id="2927977"/>
    <lineage>
        <taxon>Bacteria</taxon>
        <taxon>Pseudomonadati</taxon>
        <taxon>Acidobacteriota</taxon>
        <taxon>Holophagae</taxon>
        <taxon>Holophagales</taxon>
        <taxon>Holophagaceae</taxon>
        <taxon>Geothrix</taxon>
    </lineage>
</organism>
<evidence type="ECO:0000256" key="3">
    <source>
        <dbReference type="RuleBase" id="RU362042"/>
    </source>
</evidence>
<comment type="similarity">
    <text evidence="1 3">Belongs to the peptidase S26 family.</text>
</comment>
<proteinExistence type="inferred from homology"/>
<evidence type="ECO:0000313" key="6">
    <source>
        <dbReference type="Proteomes" id="UP001165089"/>
    </source>
</evidence>
<name>A0ABQ5Q2B7_9BACT</name>
<dbReference type="InterPro" id="IPR036286">
    <property type="entry name" value="LexA/Signal_pep-like_sf"/>
</dbReference>
<feature type="domain" description="Peptidase S26" evidence="4">
    <location>
        <begin position="22"/>
        <end position="235"/>
    </location>
</feature>
<dbReference type="PRINTS" id="PR00727">
    <property type="entry name" value="LEADERPTASE"/>
</dbReference>
<dbReference type="PANTHER" id="PTHR43390">
    <property type="entry name" value="SIGNAL PEPTIDASE I"/>
    <property type="match status" value="1"/>
</dbReference>
<sequence length="281" mass="32259">MADETTEATLPPGAAKGSLRDNLEVVCFAMVLILFFKTYVGQQFKIPSASMRNTLMIGDHLLANKFIFARPQWAWEERLFPMRSVERGDIIVFRYPLDRDQDYVKRCVALPGDTVEMRNKRLYVNGRLVTGPWEYQFGRSPDGPTPGPWPLTRYAGEAEQPTGVWRHTDPEELSMDRQGIDSLIQEGFKDNLGPVTVPPGHLFAMGDNRDNSLDSRYWGFLPMDHLRGRPFIVWWSFREGDSDDDNGRVPNGPMDVLSDFVDAARHFFTRTRWERTGTIPR</sequence>
<keyword evidence="3" id="KW-0645">Protease</keyword>
<dbReference type="InterPro" id="IPR000223">
    <property type="entry name" value="Pept_S26A_signal_pept_1"/>
</dbReference>
<dbReference type="PANTHER" id="PTHR43390:SF1">
    <property type="entry name" value="CHLOROPLAST PROCESSING PEPTIDASE"/>
    <property type="match status" value="1"/>
</dbReference>
<keyword evidence="3" id="KW-0378">Hydrolase</keyword>
<comment type="catalytic activity">
    <reaction evidence="3">
        <text>Cleavage of hydrophobic, N-terminal signal or leader sequences from secreted and periplasmic proteins.</text>
        <dbReference type="EC" id="3.4.21.89"/>
    </reaction>
</comment>
<evidence type="ECO:0000259" key="4">
    <source>
        <dbReference type="Pfam" id="PF10502"/>
    </source>
</evidence>
<dbReference type="SUPFAM" id="SSF51306">
    <property type="entry name" value="LexA/Signal peptidase"/>
    <property type="match status" value="1"/>
</dbReference>
<dbReference type="Proteomes" id="UP001165089">
    <property type="component" value="Unassembled WGS sequence"/>
</dbReference>
<dbReference type="Gene3D" id="2.10.109.10">
    <property type="entry name" value="Umud Fragment, subunit A"/>
    <property type="match status" value="1"/>
</dbReference>
<keyword evidence="6" id="KW-1185">Reference proteome</keyword>
<comment type="caution">
    <text evidence="5">The sequence shown here is derived from an EMBL/GenBank/DDBJ whole genome shotgun (WGS) entry which is preliminary data.</text>
</comment>
<dbReference type="EC" id="3.4.21.89" evidence="3"/>
<evidence type="ECO:0000256" key="1">
    <source>
        <dbReference type="ARBA" id="ARBA00009370"/>
    </source>
</evidence>
<evidence type="ECO:0000256" key="2">
    <source>
        <dbReference type="ARBA" id="ARBA00019232"/>
    </source>
</evidence>
<accession>A0ABQ5Q2B7</accession>
<comment type="subcellular location">
    <subcellularLocation>
        <location evidence="3">Membrane</location>
        <topology evidence="3">Single-pass type II membrane protein</topology>
    </subcellularLocation>
</comment>
<dbReference type="CDD" id="cd06530">
    <property type="entry name" value="S26_SPase_I"/>
    <property type="match status" value="1"/>
</dbReference>
<evidence type="ECO:0000313" key="5">
    <source>
        <dbReference type="EMBL" id="GLH68550.1"/>
    </source>
</evidence>
<dbReference type="EMBL" id="BSDD01000001">
    <property type="protein sequence ID" value="GLH68550.1"/>
    <property type="molecule type" value="Genomic_DNA"/>
</dbReference>
<gene>
    <name evidence="5" type="ORF">GETHPA_00830</name>
</gene>
<dbReference type="RefSeq" id="WP_285722041.1">
    <property type="nucleotide sequence ID" value="NZ_BSDD01000001.1"/>
</dbReference>
<reference evidence="5 6" key="1">
    <citation type="journal article" date="2023" name="Antonie Van Leeuwenhoek">
        <title>Mesoterricola silvestris gen. nov., sp. nov., Mesoterricola sediminis sp. nov., Geothrix oryzae sp. nov., Geothrix edaphica sp. nov., Geothrix rubra sp. nov., and Geothrix limicola sp. nov., six novel members of Acidobacteriota isolated from soils.</title>
        <authorList>
            <person name="Itoh H."/>
            <person name="Sugisawa Y."/>
            <person name="Mise K."/>
            <person name="Xu Z."/>
            <person name="Kuniyasu M."/>
            <person name="Ushijima N."/>
            <person name="Kawano K."/>
            <person name="Kobayashi E."/>
            <person name="Shiratori Y."/>
            <person name="Masuda Y."/>
            <person name="Senoo K."/>
        </authorList>
    </citation>
    <scope>NUCLEOTIDE SEQUENCE [LARGE SCALE GENOMIC DNA]</scope>
    <source>
        <strain evidence="5 6">Red803</strain>
    </source>
</reference>
<dbReference type="Pfam" id="PF10502">
    <property type="entry name" value="Peptidase_S26"/>
    <property type="match status" value="1"/>
</dbReference>
<protein>
    <recommendedName>
        <fullName evidence="2 3">Signal peptidase I</fullName>
        <ecNumber evidence="3">3.4.21.89</ecNumber>
    </recommendedName>
</protein>